<dbReference type="AlphaFoldDB" id="A0A194XQ78"/>
<accession>A0A194XQ78</accession>
<proteinExistence type="predicted"/>
<evidence type="ECO:0000313" key="3">
    <source>
        <dbReference type="Proteomes" id="UP000070700"/>
    </source>
</evidence>
<name>A0A194XQ78_MOLSC</name>
<dbReference type="RefSeq" id="XP_018076770.1">
    <property type="nucleotide sequence ID" value="XM_018206551.1"/>
</dbReference>
<dbReference type="GeneID" id="28816277"/>
<sequence>MHECLTFADSFFRSATEEIHHEPFSIFVRLYYEHSIRAFCFLFNPSVSQIYTHSNLIAIFGFLIEQAFCMTTKEIGSHFTYIYYMPKFPKGFGRRKSTANAFEDGTEAPVEHSFKVFERPDSGSKSFDGGAKLGKTAIAAPGRRPLSHLDDDNMFENIGSNR</sequence>
<gene>
    <name evidence="2" type="ORF">LY89DRAFT_298339</name>
</gene>
<keyword evidence="3" id="KW-1185">Reference proteome</keyword>
<evidence type="ECO:0000313" key="2">
    <source>
        <dbReference type="EMBL" id="KUJ22415.1"/>
    </source>
</evidence>
<dbReference type="OrthoDB" id="5396252at2759"/>
<dbReference type="EMBL" id="KQ947406">
    <property type="protein sequence ID" value="KUJ22415.1"/>
    <property type="molecule type" value="Genomic_DNA"/>
</dbReference>
<dbReference type="InParanoid" id="A0A194XQ78"/>
<dbReference type="KEGG" id="psco:LY89DRAFT_298339"/>
<organism evidence="2 3">
    <name type="scientific">Mollisia scopiformis</name>
    <name type="common">Conifer needle endophyte fungus</name>
    <name type="synonym">Phialocephala scopiformis</name>
    <dbReference type="NCBI Taxonomy" id="149040"/>
    <lineage>
        <taxon>Eukaryota</taxon>
        <taxon>Fungi</taxon>
        <taxon>Dikarya</taxon>
        <taxon>Ascomycota</taxon>
        <taxon>Pezizomycotina</taxon>
        <taxon>Leotiomycetes</taxon>
        <taxon>Helotiales</taxon>
        <taxon>Mollisiaceae</taxon>
        <taxon>Mollisia</taxon>
    </lineage>
</organism>
<reference evidence="2 3" key="1">
    <citation type="submission" date="2015-10" db="EMBL/GenBank/DDBJ databases">
        <title>Full genome of DAOMC 229536 Phialocephala scopiformis, a fungal endophyte of spruce producing the potent anti-insectan compound rugulosin.</title>
        <authorList>
            <consortium name="DOE Joint Genome Institute"/>
            <person name="Walker A.K."/>
            <person name="Frasz S.L."/>
            <person name="Seifert K.A."/>
            <person name="Miller J.D."/>
            <person name="Mondo S.J."/>
            <person name="Labutti K."/>
            <person name="Lipzen A."/>
            <person name="Dockter R."/>
            <person name="Kennedy M."/>
            <person name="Grigoriev I.V."/>
            <person name="Spatafora J.W."/>
        </authorList>
    </citation>
    <scope>NUCLEOTIDE SEQUENCE [LARGE SCALE GENOMIC DNA]</scope>
    <source>
        <strain evidence="2 3">CBS 120377</strain>
    </source>
</reference>
<dbReference type="Proteomes" id="UP000070700">
    <property type="component" value="Unassembled WGS sequence"/>
</dbReference>
<feature type="region of interest" description="Disordered" evidence="1">
    <location>
        <begin position="142"/>
        <end position="162"/>
    </location>
</feature>
<evidence type="ECO:0000256" key="1">
    <source>
        <dbReference type="SAM" id="MobiDB-lite"/>
    </source>
</evidence>
<protein>
    <submittedName>
        <fullName evidence="2">Uncharacterized protein</fullName>
    </submittedName>
</protein>